<dbReference type="EMBL" id="LKCM01000061">
    <property type="protein sequence ID" value="KPQ44727.1"/>
    <property type="molecule type" value="Genomic_DNA"/>
</dbReference>
<dbReference type="Gene3D" id="3.40.50.1010">
    <property type="entry name" value="5'-nuclease"/>
    <property type="match status" value="1"/>
</dbReference>
<evidence type="ECO:0000259" key="1">
    <source>
        <dbReference type="Pfam" id="PF01850"/>
    </source>
</evidence>
<dbReference type="CDD" id="cd09874">
    <property type="entry name" value="PIN_MT3492-like"/>
    <property type="match status" value="1"/>
</dbReference>
<organism evidence="2 3">
    <name type="scientific">Candidatus Methanoperedens nitratireducens</name>
    <dbReference type="NCBI Taxonomy" id="1392998"/>
    <lineage>
        <taxon>Archaea</taxon>
        <taxon>Methanobacteriati</taxon>
        <taxon>Methanobacteriota</taxon>
        <taxon>Stenosarchaea group</taxon>
        <taxon>Methanomicrobia</taxon>
        <taxon>Methanosarcinales</taxon>
        <taxon>ANME-2 cluster</taxon>
        <taxon>Candidatus Methanoperedentaceae</taxon>
        <taxon>Candidatus Methanoperedens</taxon>
    </lineage>
</organism>
<dbReference type="SUPFAM" id="SSF88723">
    <property type="entry name" value="PIN domain-like"/>
    <property type="match status" value="1"/>
</dbReference>
<protein>
    <submittedName>
        <fullName evidence="2">PIN domain protein</fullName>
    </submittedName>
</protein>
<feature type="domain" description="PIN" evidence="1">
    <location>
        <begin position="3"/>
        <end position="137"/>
    </location>
</feature>
<dbReference type="InterPro" id="IPR029060">
    <property type="entry name" value="PIN-like_dom_sf"/>
</dbReference>
<reference evidence="2 3" key="1">
    <citation type="submission" date="2015-09" db="EMBL/GenBank/DDBJ databases">
        <title>A metagenomics-based metabolic model of nitrate-dependent anaerobic oxidation of methane by Methanoperedens-like archaea.</title>
        <authorList>
            <person name="Arshad A."/>
            <person name="Speth D.R."/>
            <person name="De Graaf R.M."/>
            <person name="Op Den Camp H.J."/>
            <person name="Jetten M.S."/>
            <person name="Welte C.U."/>
        </authorList>
    </citation>
    <scope>NUCLEOTIDE SEQUENCE [LARGE SCALE GENOMIC DNA]</scope>
</reference>
<comment type="caution">
    <text evidence="2">The sequence shown here is derived from an EMBL/GenBank/DDBJ whole genome shotgun (WGS) entry which is preliminary data.</text>
</comment>
<evidence type="ECO:0000313" key="2">
    <source>
        <dbReference type="EMBL" id="KPQ44727.1"/>
    </source>
</evidence>
<evidence type="ECO:0000313" key="3">
    <source>
        <dbReference type="Proteomes" id="UP000050360"/>
    </source>
</evidence>
<accession>A0A0P8CMM0</accession>
<dbReference type="InterPro" id="IPR002716">
    <property type="entry name" value="PIN_dom"/>
</dbReference>
<gene>
    <name evidence="2" type="ORF">MPEBLZ_00692</name>
</gene>
<dbReference type="AlphaFoldDB" id="A0A0P8CMM0"/>
<dbReference type="Proteomes" id="UP000050360">
    <property type="component" value="Unassembled WGS sequence"/>
</dbReference>
<dbReference type="Pfam" id="PF01850">
    <property type="entry name" value="PIN"/>
    <property type="match status" value="1"/>
</dbReference>
<name>A0A0P8CMM0_9EURY</name>
<proteinExistence type="predicted"/>
<sequence>MNIYIDSSAYVKEYHDETGSDQVQLIFENAKKGFDVILISLWTISETINAIDKHFMRREFNEEEYNTVLGAIFSDLLDMVESNNLKIVDIDTNLVKMSWEYISSEHLSAADSLHLVTAIRSNADIFYAADKRLIRAAISKNVKAIDVEEV</sequence>